<dbReference type="InterPro" id="IPR035915">
    <property type="entry name" value="Plakin_repeat_sf"/>
</dbReference>
<dbReference type="InterPro" id="IPR043197">
    <property type="entry name" value="Plakin"/>
</dbReference>
<evidence type="ECO:0000256" key="9">
    <source>
        <dbReference type="SAM" id="MobiDB-lite"/>
    </source>
</evidence>
<protein>
    <submittedName>
        <fullName evidence="14">Uncharacterized protein</fullName>
    </submittedName>
</protein>
<evidence type="ECO:0000256" key="7">
    <source>
        <dbReference type="PROSITE-ProRule" id="PRU00192"/>
    </source>
</evidence>
<dbReference type="Pfam" id="PF00307">
    <property type="entry name" value="CH"/>
    <property type="match status" value="1"/>
</dbReference>
<feature type="signal peptide" evidence="10">
    <location>
        <begin position="1"/>
        <end position="18"/>
    </location>
</feature>
<dbReference type="Pfam" id="PF21020">
    <property type="entry name" value="Spectrin_4"/>
    <property type="match status" value="1"/>
</dbReference>
<dbReference type="FunFam" id="1.20.58.60:FF:000319">
    <property type="entry name" value="Protein CBG15811"/>
    <property type="match status" value="1"/>
</dbReference>
<feature type="compositionally biased region" description="Basic and acidic residues" evidence="9">
    <location>
        <begin position="282"/>
        <end position="314"/>
    </location>
</feature>
<dbReference type="SMART" id="SM00243">
    <property type="entry name" value="GAS2"/>
    <property type="match status" value="1"/>
</dbReference>
<evidence type="ECO:0000259" key="12">
    <source>
        <dbReference type="PROSITE" id="PS50021"/>
    </source>
</evidence>
<dbReference type="GO" id="GO:0005882">
    <property type="term" value="C:intermediate filament"/>
    <property type="evidence" value="ECO:0007669"/>
    <property type="project" value="TreeGrafter"/>
</dbReference>
<dbReference type="InterPro" id="IPR036534">
    <property type="entry name" value="GAR_dom_sf"/>
</dbReference>
<feature type="compositionally biased region" description="Basic and acidic residues" evidence="9">
    <location>
        <begin position="7104"/>
        <end position="7116"/>
    </location>
</feature>
<dbReference type="InterPro" id="IPR001715">
    <property type="entry name" value="CH_dom"/>
</dbReference>
<dbReference type="GO" id="GO:0008017">
    <property type="term" value="F:microtubule binding"/>
    <property type="evidence" value="ECO:0007669"/>
    <property type="project" value="InterPro"/>
</dbReference>
<dbReference type="Proteomes" id="UP000483820">
    <property type="component" value="Chromosome I"/>
</dbReference>
<dbReference type="FunFam" id="1.20.58.60:FF:000254">
    <property type="entry name" value="VAB-10B protein"/>
    <property type="match status" value="1"/>
</dbReference>
<dbReference type="FunFam" id="1.20.58.60:FF:000376">
    <property type="entry name" value="Protein CBG15811"/>
    <property type="match status" value="1"/>
</dbReference>
<dbReference type="Gene3D" id="1.20.58.60">
    <property type="match status" value="20"/>
</dbReference>
<dbReference type="SMART" id="SM00150">
    <property type="entry name" value="SPEC"/>
    <property type="match status" value="25"/>
</dbReference>
<evidence type="ECO:0000259" key="11">
    <source>
        <dbReference type="PROSITE" id="PS50002"/>
    </source>
</evidence>
<keyword evidence="10" id="KW-0732">Signal</keyword>
<feature type="compositionally biased region" description="Polar residues" evidence="9">
    <location>
        <begin position="2766"/>
        <end position="2782"/>
    </location>
</feature>
<dbReference type="GeneID" id="9805828"/>
<feature type="region of interest" description="Disordered" evidence="9">
    <location>
        <begin position="2757"/>
        <end position="2792"/>
    </location>
</feature>
<dbReference type="Gene3D" id="1.10.418.10">
    <property type="entry name" value="Calponin-like domain"/>
    <property type="match status" value="1"/>
</dbReference>
<dbReference type="SUPFAM" id="SSF47576">
    <property type="entry name" value="Calponin-homology domain, CH-domain"/>
    <property type="match status" value="1"/>
</dbReference>
<dbReference type="SUPFAM" id="SSF143575">
    <property type="entry name" value="GAS2 domain-like"/>
    <property type="match status" value="1"/>
</dbReference>
<evidence type="ECO:0000256" key="10">
    <source>
        <dbReference type="SAM" id="SignalP"/>
    </source>
</evidence>
<organism evidence="14 15">
    <name type="scientific">Caenorhabditis remanei</name>
    <name type="common">Caenorhabditis vulgaris</name>
    <dbReference type="NCBI Taxonomy" id="31234"/>
    <lineage>
        <taxon>Eukaryota</taxon>
        <taxon>Metazoa</taxon>
        <taxon>Ecdysozoa</taxon>
        <taxon>Nematoda</taxon>
        <taxon>Chromadorea</taxon>
        <taxon>Rhabditida</taxon>
        <taxon>Rhabditina</taxon>
        <taxon>Rhabditomorpha</taxon>
        <taxon>Rhabditoidea</taxon>
        <taxon>Rhabditidae</taxon>
        <taxon>Peloderinae</taxon>
        <taxon>Caenorhabditis</taxon>
    </lineage>
</organism>
<dbReference type="FunFam" id="3.30.920.20:FF:000002">
    <property type="entry name" value="dystonin isoform X1"/>
    <property type="match status" value="1"/>
</dbReference>
<dbReference type="GO" id="GO:0045104">
    <property type="term" value="P:intermediate filament cytoskeleton organization"/>
    <property type="evidence" value="ECO:0007669"/>
    <property type="project" value="InterPro"/>
</dbReference>
<evidence type="ECO:0000256" key="3">
    <source>
        <dbReference type="ARBA" id="ARBA00022490"/>
    </source>
</evidence>
<dbReference type="CTD" id="9805828"/>
<dbReference type="FunFam" id="1.10.418.10:FF:000022">
    <property type="entry name" value="Short stop, isoform K"/>
    <property type="match status" value="1"/>
</dbReference>
<feature type="compositionally biased region" description="Low complexity" evidence="9">
    <location>
        <begin position="193"/>
        <end position="216"/>
    </location>
</feature>
<feature type="domain" description="Calponin-homology (CH)" evidence="12">
    <location>
        <begin position="322"/>
        <end position="429"/>
    </location>
</feature>
<feature type="coiled-coil region" evidence="8">
    <location>
        <begin position="4854"/>
        <end position="4922"/>
    </location>
</feature>
<dbReference type="InterPro" id="IPR001452">
    <property type="entry name" value="SH3_domain"/>
</dbReference>
<name>A0A6A5HWU1_CAERE</name>
<evidence type="ECO:0000256" key="4">
    <source>
        <dbReference type="ARBA" id="ARBA00022553"/>
    </source>
</evidence>
<keyword evidence="5" id="KW-0677">Repeat</keyword>
<feature type="compositionally biased region" description="Polar residues" evidence="9">
    <location>
        <begin position="7138"/>
        <end position="7154"/>
    </location>
</feature>
<dbReference type="FunFam" id="3.90.1290.10:FF:000027">
    <property type="entry name" value="VAB-10A protein"/>
    <property type="match status" value="1"/>
</dbReference>
<feature type="domain" description="GAR" evidence="13">
    <location>
        <begin position="6923"/>
        <end position="6995"/>
    </location>
</feature>
<dbReference type="FunFam" id="1.20.58.60:FF:000215">
    <property type="entry name" value="VAB-10B protein"/>
    <property type="match status" value="1"/>
</dbReference>
<reference evidence="14 15" key="1">
    <citation type="submission" date="2019-12" db="EMBL/GenBank/DDBJ databases">
        <title>Chromosome-level assembly of the Caenorhabditis remanei genome.</title>
        <authorList>
            <person name="Teterina A.A."/>
            <person name="Willis J.H."/>
            <person name="Phillips P.C."/>
        </authorList>
    </citation>
    <scope>NUCLEOTIDE SEQUENCE [LARGE SCALE GENOMIC DNA]</scope>
    <source>
        <strain evidence="14 15">PX506</strain>
        <tissue evidence="14">Whole organism</tissue>
    </source>
</reference>
<dbReference type="KEGG" id="crq:GCK72_003222"/>
<dbReference type="CDD" id="cd21189">
    <property type="entry name" value="CH_PLEC-like_rpt2"/>
    <property type="match status" value="1"/>
</dbReference>
<evidence type="ECO:0000256" key="8">
    <source>
        <dbReference type="SAM" id="Coils"/>
    </source>
</evidence>
<dbReference type="Gene3D" id="2.30.30.40">
    <property type="entry name" value="SH3 Domains"/>
    <property type="match status" value="1"/>
</dbReference>
<dbReference type="EMBL" id="WUAV01000001">
    <property type="protein sequence ID" value="KAF1771396.1"/>
    <property type="molecule type" value="Genomic_DNA"/>
</dbReference>
<gene>
    <name evidence="14" type="ORF">GCK72_003222</name>
</gene>
<dbReference type="FunFam" id="1.20.58.60:FF:000284">
    <property type="entry name" value="VAB-10A protein"/>
    <property type="match status" value="1"/>
</dbReference>
<evidence type="ECO:0000256" key="5">
    <source>
        <dbReference type="ARBA" id="ARBA00022737"/>
    </source>
</evidence>
<feature type="region of interest" description="Disordered" evidence="9">
    <location>
        <begin position="7045"/>
        <end position="7154"/>
    </location>
</feature>
<feature type="coiled-coil region" evidence="8">
    <location>
        <begin position="3901"/>
        <end position="3928"/>
    </location>
</feature>
<feature type="domain" description="SH3" evidence="11">
    <location>
        <begin position="960"/>
        <end position="1017"/>
    </location>
</feature>
<dbReference type="GO" id="GO:0005886">
    <property type="term" value="C:plasma membrane"/>
    <property type="evidence" value="ECO:0007669"/>
    <property type="project" value="UniProtKB-SubCell"/>
</dbReference>
<feature type="compositionally biased region" description="Polar residues" evidence="9">
    <location>
        <begin position="7118"/>
        <end position="7127"/>
    </location>
</feature>
<dbReference type="SUPFAM" id="SSF47473">
    <property type="entry name" value="EF-hand"/>
    <property type="match status" value="1"/>
</dbReference>
<evidence type="ECO:0000256" key="2">
    <source>
        <dbReference type="ARBA" id="ARBA00022443"/>
    </source>
</evidence>
<dbReference type="InterPro" id="IPR003108">
    <property type="entry name" value="GAR_dom"/>
</dbReference>
<dbReference type="Gene3D" id="3.30.920.20">
    <property type="entry name" value="Gas2-like domain"/>
    <property type="match status" value="1"/>
</dbReference>
<dbReference type="PROSITE" id="PS50021">
    <property type="entry name" value="CH"/>
    <property type="match status" value="1"/>
</dbReference>
<feature type="coiled-coil region" evidence="8">
    <location>
        <begin position="3779"/>
        <end position="3872"/>
    </location>
</feature>
<dbReference type="InterPro" id="IPR011992">
    <property type="entry name" value="EF-hand-dom_pair"/>
</dbReference>
<evidence type="ECO:0000256" key="1">
    <source>
        <dbReference type="ARBA" id="ARBA00004245"/>
    </source>
</evidence>
<sequence>MYVLLLEYLLYWAHNVLCFTIGISCSSSPSQHTQQTVEIALFGGDAPSAAEETTYYHGLTAAGGSSNDPTYEAPPISWRSEGGDGGQSSSSTLLPSTSASSCSFSFPSSFLLPQQRSSSFLTSSSPLLSSLKSPTSSTSSSSHPCDHCDSYVWHATSCLATTSLILFGLATTLTMLKVVRNYSKKSERKSESSRAAAQQGGQHSSISQQHSSSQQAIGGGAGGGQNSSYYEEYSRNGGAAGGYGNGHVVGSNGQMIHHADNRHLSNAVQTHHGGFSESSSYETREHFERKVQRVKKTRGERERSRSMRRDEVSEALHGSDATSARDALLQWARKVTAGYPRVNVNNFSSSWRDGLAFNAILHRYRPNAVDWNKISDESVSNRERLDNAFATAEREFGVSRLLDAEDVDTNNPDEKSIITYVSSLYNALPHLPELNRLQKVQEEYIEEAYEWREWVVRAIQLVDDRLLQGTASELIYELQRFKDDDLPPRDEQKRRLVLVYEHLEKMMRSTELFAIPHELSAPELHKVWMELLQSIDRRFDVLERHRVQEGNSNDIISRLERGIGIVNEKLDLNLKRIEDVEARVDTSPPAAVERTVTEIVDDLNALEAPIAGFFEDVEELKTMQHPEANDFYRRVYGLHQRRTAYLDRLTNQILVRLGVRTDTLHKENQQRLENMRQTSFSRVEECIEWVRVRMEKLTTMEFLEDLETLEHVFEQHKLDNRDIQDFRQNVDECIARQAEVSAEDTYEYCELLRVLESEYQQLRDLSAGRMLDLDSLIAFVRAAQLELIWVSERERIEVTRNWSDIKQLDLPMLTNYYKQLLHEMELREKQYNDVHNQGAALLNQGHPAVRVIEIYLKTMQTQWDWLLALSKCLEEHLRDALNLKSFMEEAADAEAWIEEQSARLENNYNRTDFSLEEGERFLRELDEIKEILNKYHQVLMALTERCASISPLWQRGERIPHPMNVTALCDYADQNITIKAGDDVVLLDNSDLIKWTVRDLSGVEGQVPSVVFRIPPPDARLTAFLNRLLQQFEKLKKLWEKKHRMVRFNMVLNTMRTIQGWDLDTFNSIDPDQRDAIMKALNDDASKLLSELDPNDPLALRLREELRKTNEHFWNLLNASQKPPEPDWASQYDQKMSELLRKLEEAWRRLNDAVGKPISNTPEDLERVIHEHKRFEDALQALDGDVANVKELFRQLPNPTPTQRVNHDRLNGLWDDLWDLSRMYVERIKVLESVLNGKVEVADIVKQHEITLNSFDDLPAALDKLRGHHSQLLEINMVLKQQQTVIDQLNRNVALLRQHVARTRINEGHHPDVDAIEDEVQRLNVRWENVNSQIAERLLAVERALQIQMVYRSEYETEMKWLDDVEETINRLRKPDELRPEEYQKQLDQLIGMYSHLQEHTQNIENVNKEGGRFIHEAKIFDAKLGHYSDTIVGIHGVDVRGLFRRSKPQPKNGAQIVTEELELLNRRFAQLSSLILERRNTMQVLIQNWKRQKEEEEDRRRAEEEEKRRAFEVARLKALEEAERLRRDREDAEARRRQKDDADRARRLAEEAERARREAEEAERRRREEEERRRREAEERKRRQDEEDRRRREEEERRRREEEERRKKPVIDLKIQKPTINLEPIVTSHGDEWEIVDPIGDRAKISEVEDEMQTFAEETITSTQFYEMEGNLNKKTGEVLTFFEAIRQGNLTAAGEYFDVPSASIMSLEEAAKYGLVEKDLATVLGTRWGIHHPETGAPITLSEAINIRLYDPTVRQFRDIKTGEVLSQSELMSKGIANMETVMKLIKEKIMKLPPTSLSSALEKGMLNPVTGIFKGRHTDMELELWAAIYHGYLSIENPEHVTSVGISLTDTIENGFINANNAEFVDRNTDDKFTFRQAVAKKDGRNVLINNDTVEVVNTSEGARVSLGLALVRNVIGVKDGKYTLTHLTDRKSISLKEAHQDDLIGKAMTLEEAARKGLVDSTGHFVDRGIQGRRYTLLEAIVARLIDAEVRHIVDPDENDVISISEAMERGLLLPNGNICLVKQEKEFTIPEAVHEGLLTKRVRHSIFNIRGIRNTETEEQVSFNEAVEAGIIVPNAERVVDLRTQKSYLISDAQAKYLIEDALHELLTTPVGIKNERGAFELNLIRAVSSGIIDPVKGVFFNKNTKHELSTKEAYEHGLITLRGALKVFGLLNVPPALITPSKKIDRKKRIGRPGAGGLEVGENQVKVTIAEAMKQGLIDSRTQRYRQGDINVSLDEALSRGLIDPASEWIMPDRSKGVGPTIEEKTTETMTETGQQLAPKYFPDKNIEESVTTVKRVRTTETTALGGPGGVSVYRSITGGKGALEVPSRGYHIYEAERKGLIDLTNGKISAPNVERVLSFAEGIELGIIDATTIQVSSSGRNMSVKEALEKKIMESDGSVAGRNIEKAIESKIIIIDAEPLVPYNNQSKNIIQIPPGNGPIISFRQVGQPIIEESTQSWEFDSQQGVLIDNLTGEKLTLERALATGKLAPEDISIRDGLTGREMTFEEAEKWGIIDSKNRYFVDKAQNKRMSFTEAAQQHYMYPNGGVPENASDAVHTTVKVQTRTAVAKKEALSSGLPLSDDTLGKALALGWYDGSAGTFTHPDTQKKMTLKEAIIKGLFNPYDTTIVDKRSGKELSLLEAIHEGIVDDTAGTVKDTQTGKTHNLLEAGNLGLVKGKNFGDTLDSSLFSGRLDLGTGNYTRPSGGGSMPIHEAINRNYVDQSSVSVRDPSTGHQYSYHEAVERRIVDPDRGLIHGGGNDSTSFSQALTTGHLTSSGAGGRPTSGNQQRLVEQRLQLTPFAPSNNGVRSRDGRHELVDLGGGQQVQVKVVRGEGGVEKGEYIDPNSGMKFTIQMHGDPVVTETKTSVKSTSQVHSVELEPHAEFVGIDRVRDKRNNRVMTLEEARKLGIAKVDKKGKQMTRTYQVFRSNIQNAVNNGVKDSNDEKLSLEDAIRAGIVDIRSLTYRHPKDGAIDLTQAANRGLIDVTLSEVLPKGIIHPGTGERIDIKRGIELRIIDARTGEVRDPRSNERITWLDILKPVYQAIATDGVFDPTKGHHVPVTSALNDGLINAGTGNYKNTITGEDVPLNEAADRGLIDRSTYETITKPFFTDYRSNRKLNLVEAVRERLIDPKNRTIQLSRQSIVPIAKAVQDGRIPLEIGEKLRRVDKLNFAEALGKGLIDSKQNVFTDPDTGRQMSIAQAIQEGFIDTGSVQGIEGNDESNLFNVLESSDFDENSGRIYDKKSSLHLTFADAVHRGVIDGDSLLHLQASGDLLTLRDALHQNKIDSNGKFVDGGSRIKISDAVKSGRLTVIASPSEAVQAVTEGVKRRDAEGYKFKITEYEDAQNQRQSAPKFRETTTVTKLTPHYNDPGLSVRMRQSTTSIGDRASKFIEDPSQLAEIQQDFLSSLEAAQFDTDARVIENPQTGQRVSVREAAETGLLDVQTGEIVHPDNGRRYSIPRAVHMKLVGGDAAKRLMEQLNVPVEEIGYATQTITSSTHSAHSPVFATASVSSHQPGTSSSGAAGAGTTTREYTRTINWHGQPSELRNSKTDPLAPYTSVTSNENVTQVVSFREAEVNDMMGDLTRFRQEIFTTHLTFNPNTQSVDAASKNVQKMKESLDSWRDKIKERLDAIDQLCREEGDSMTPEQYQALREMRRQLADEYETVLRTVEGIHTTLNILSSLLIEFSSLTSSMQSWMTDRTRLAGDIRHKSGDSQKSDDARFEAKSLMEEVIREESRLKTIGASVLRIEQEIAAMYDDVRASGSDDVPSGISVDEVHETRRRVEDDYSQLLRQCQDLIQFQNRVHAMNDEHSEQARRADEWLQTLQKEVEDVETQRIPDDDRIQRIEELNRMAAGGSSQLDEAESASRRLLNALEGTNVADDVRKRHEQLANSRRERHQGVIDRLQQNMMEAASRKAAAEGVKQAVANLKAWSQKTSEKTKRPVELPLTEIALHEARRDEQVLHGEIENRLALAEELEKKAEDVGDSESLGELHEVKRQLKRSNSDLKGHRDNIFDAINGLQTVNSEAEKLARCVDAAGAKIRNSRLPEAETEVGQLQNQAENLEKITKNLCDIPNVTQTEPVIQKTRDLRRRVDSCAQELEAKKGKAAELESLDADFEGAKNQLTSWIGALDEEMKALEKVSINREKLAEQRKEIQELADRQQEGHSKLDDLEAIAMKISGASDENKAGNAQRQVSELSGRLQRQASELKARGDKINKLDGKATAFVDSERAVLEYMEKRKEQLEGLPVPVTKEGVKSQLMDLERMDKSGRGEQRRVEETRLSARELGREASIDTEAMEMATKEKNLTDRWDELADAFDEARERTRNAEKVLDECAQIEKWIGAKKKMVEAIGAPSTDQAVAKSQNGQIQLMKAETEGEKTTLEAVNTLANELMSRAADKQSVEELMGKMDALNRRWHSLESGLDEKAERVEEAAKLGRELREIQKELRKELNELESNVEKASRMSPNDIGDQLATLDSLKSRFGGVDKALGKLKTILEATEDLEVDATNRAEIQEQLESTQKKADELERKIENVKKAALNAQNEGMELEKRLDELIGVVSSAENELEQAAPIAADSQKLLEDSKRAEALFQQLIDHEGDVSLLRAKVAEELKKKPDAELKKKLELLNSKWPKALGAARDRKDLLTKAGELVKQFGESEHALEQRLQGDQQELDGLLNSEDPEACDALKLVEMTMARRLADVDALNAIMNRIEAAAPGPDANRLRRRAEKLADDVKSMAKKARTAAAAAQRKHDFSAKFERLVDEIRQFSENQKAKIEEAVEKDQMNGERVQSKLNEIEDFWSLKSRELKAVGDEIKKDGCSPDDAQNVDQKIGDLQSGIDELLAILHSQSDRLAEKKEAADQIQAESQKASAKINSLVAEIADLDPIGRSREELRKQKEEILNLNGDLDSAQTKVIELGAEWEAALGAGIVTQPAFETNRANADELNKLAARAGKRLAQREKKLVETEAEIDKLHGDADEIVGALGAISLDESIQNTPSQQLQDPKQVAEKVRKLKESLKPVGEKMDSFNSDCKLMIKTAGPEADTKELDSLLKRVGDAYSDVVGKVSDKEMTVDAAVQQQGKVEDAYRALLNWLEETEEMMENQKKPSADAKVAKAQLHAYEVLMKHVEDKKPSVDGFKTMIEKMVEGGGADGSDRKALLNKNQEIDDRYKELLNSAVDRQRKLLDAVDLAERLQEFTIPLDQWLISAEKRLQGLAKVPITVEKAQEMLGEQEALQEELALKSDDLSSILELAPMLASLVSVEDANVISGQVAQLESRARALDAGITNMRPLLESFLQQIQDFTLDEEDMTRFVGETEIKLSDLDELPIEPDDLVEQTNILAEIAVSIADRDEMMANIFEVGKQLAIQGEPEEALIAQKRLDDLKFRYADLMTSADEKIALLAKAIPLSEGFHDGFDNVMQVLEDMDRDLQTIDEEDPDTQAELIFLLEEDISQKIRPGVDDLTVLSTQLQALCSADKADELFANTVAMNKLVNSVADRVARRAERIEMASKQSRAVLDDLQYLIEWFSAARERILEGALPSLDLECLKSQLKHQRIINEEAGANKVQFRNVAGEAKKVARQLGMEGNEANDKISDTVDEGKELVEEVMSLCADRTETLERALALMEQLTAQFDELNKWLDQMDGELQGAASVTTATPAAELREMHDHNEELARSVAAYRPIIEGFKSDVGALEEILAEDQSPLLESVAGELVQGYEDVREAVRARGHAIDNMMGATIGFGERLETLVANLQGAADRLKENEGISADPSVLESRLAENRSIVESLKDKQNAYDALKQTANELLATAPEGTGGDVENKLNRLDKLWKEIEREALDRGVVLEDVLEKAKHFWSELDSCQKAVDDLRNRLELVEPATGHPEQLEEQQQIMAQVANEMERTRPRIEALSIAGQQLAGYVPDDEKAVIESQVANVRGGFSTITGLFAEKKRDLIAAMEEAMAFHGDLQSLMKWLDTAEGRLLKMAPVEHAKQMTEIGHMLDELHRFKDEVDERGVAKEQVVATALQLAADAPPHLAATVRQPVAELNGRWTRLNAALAEREHKLENSMLQMGKLADAIAQLTAWMDKTKTTLREIAPPKTAMNLRDIEIAQCKLVVLSNDVHAHQHSVDTVNNAAQQYIRTSGALDAETSEKLGEMNVKWEEIQKLLKSLASEIEISKKEAENVGGEVERWQRWLEETEAALQSTKPTGGLPETAEFQLDEFNALKQDVETNSQPLETHLTATERYLREEETQGEDTWLAKTHATMKTKWSKVKELLVDREKKLQLAYEQAVALENALNDMEGWIVDAERKLTDLPPISRLPELIEKQLSEHESWMDEVAGRKTSMTQHQASGVRMQYYCEKKDAIPIKNRLVSLKHRVEKIAGRSAERAKQLATTRDEVATWQDGLHELEHFVADVLERIAVEPGTTSSLDKLKAKLEEVKEAQRDVTGKQTLFDVTRKRGIGLAERATRSEYKQIAMSNEKMSKRWNEMIKKLRDRLREAEQAVLEGGVFEESMNDLETWVDEELQRYQEAEHQPVFGDIDVVRQLVDEETRRAAERKTKENGVKTVVKKADALLASGVDEKDSIAQAKERLVEKWQKVEEAARQRGDSIKEAEQAAEEFDAKTHALLDWLAVEEQKLKSAGLNDVETVKAEMDEAKERYDGCLEKGDEILTKCQPSAEPILRNWMRVVEARWKEVKEKVDEREFALLEDEQKAKEHNEQIQKLAKFAAQKREELNKMIEKPPAQDLETMEQNLREFGELDFELREQQPEVDAACKASKKGGVRNAAAEMLSTEWKKLWLDAMGLQSSLDNQKALLEEMKRLEGWKWEDWKERYVEWNDHAKARVSDLFRRIDRLHTGNVPRQVFIDGIIGSKFPTSRLEMEKVANLFDKGDGMINAKEFINALRFDSANRNAKPQTDTEKITHEIERQKKTCSCCTPYQIEKISENHYRFGDTHIKRMVRILRSTVMVRVGGGWESLDEFLHKHDPCRAKGRLNINMFPESRPTHALDSMRAFTKNRHAKEIPTTGTPGPIMKIREKTDRSVPMSGGLGGTAGYTVTTTPDHRPSRIPRAPSDMSAGKLSRVGSTSNSKGSLFDSPSRPDSRASSEAGDKQLQTQTQTRIPSLRGRKGQRYTPQQHAPGCSSQSKNN</sequence>
<keyword evidence="2 7" id="KW-0728">SH3 domain</keyword>
<dbReference type="SMART" id="SM00033">
    <property type="entry name" value="CH"/>
    <property type="match status" value="1"/>
</dbReference>
<dbReference type="InterPro" id="IPR036872">
    <property type="entry name" value="CH_dom_sf"/>
</dbReference>
<comment type="subcellular location">
    <subcellularLocation>
        <location evidence="1">Cytoplasm</location>
        <location evidence="1">Cytoskeleton</location>
    </subcellularLocation>
</comment>
<dbReference type="PANTHER" id="PTHR23169:SF23">
    <property type="entry name" value="SHORT STOP, ISOFORM H"/>
    <property type="match status" value="1"/>
</dbReference>
<dbReference type="GO" id="GO:0005198">
    <property type="term" value="F:structural molecule activity"/>
    <property type="evidence" value="ECO:0007669"/>
    <property type="project" value="TreeGrafter"/>
</dbReference>
<keyword evidence="3" id="KW-0963">Cytoplasm</keyword>
<evidence type="ECO:0000313" key="15">
    <source>
        <dbReference type="Proteomes" id="UP000483820"/>
    </source>
</evidence>
<keyword evidence="4" id="KW-0597">Phosphoprotein</keyword>
<feature type="region of interest" description="Disordered" evidence="9">
    <location>
        <begin position="65"/>
        <end position="94"/>
    </location>
</feature>
<feature type="region of interest" description="Disordered" evidence="9">
    <location>
        <begin position="4187"/>
        <end position="4208"/>
    </location>
</feature>
<dbReference type="GO" id="GO:0005737">
    <property type="term" value="C:cytoplasm"/>
    <property type="evidence" value="ECO:0007669"/>
    <property type="project" value="TreeGrafter"/>
</dbReference>
<dbReference type="SUPFAM" id="SSF75399">
    <property type="entry name" value="Plakin repeat"/>
    <property type="match status" value="11"/>
</dbReference>
<dbReference type="Gene3D" id="3.90.1290.10">
    <property type="entry name" value="Plakin repeat"/>
    <property type="match status" value="8"/>
</dbReference>
<proteinExistence type="predicted"/>
<feature type="compositionally biased region" description="Low complexity" evidence="9">
    <location>
        <begin position="3522"/>
        <end position="3534"/>
    </location>
</feature>
<dbReference type="Pfam" id="PF02187">
    <property type="entry name" value="GAS2"/>
    <property type="match status" value="1"/>
</dbReference>
<evidence type="ECO:0000313" key="14">
    <source>
        <dbReference type="EMBL" id="KAF1771396.1"/>
    </source>
</evidence>
<accession>A0A6A5HWU1</accession>
<dbReference type="FunFam" id="1.20.58.60:FF:000311">
    <property type="entry name" value="Protein CBG15811"/>
    <property type="match status" value="1"/>
</dbReference>
<feature type="region of interest" description="Disordered" evidence="9">
    <location>
        <begin position="270"/>
        <end position="319"/>
    </location>
</feature>
<feature type="region of interest" description="Disordered" evidence="9">
    <location>
        <begin position="1554"/>
        <end position="1608"/>
    </location>
</feature>
<feature type="coiled-coil region" evidence="8">
    <location>
        <begin position="4138"/>
        <end position="4172"/>
    </location>
</feature>
<feature type="chain" id="PRO_5025362549" evidence="10">
    <location>
        <begin position="19"/>
        <end position="7154"/>
    </location>
</feature>
<dbReference type="SUPFAM" id="SSF46966">
    <property type="entry name" value="Spectrin repeat"/>
    <property type="match status" value="21"/>
</dbReference>
<feature type="region of interest" description="Disordered" evidence="9">
    <location>
        <begin position="3513"/>
        <end position="3534"/>
    </location>
</feature>
<dbReference type="GO" id="GO:0031122">
    <property type="term" value="P:cytoplasmic microtubule organization"/>
    <property type="evidence" value="ECO:0007669"/>
    <property type="project" value="TreeGrafter"/>
</dbReference>
<dbReference type="InterPro" id="IPR049538">
    <property type="entry name" value="PCN-like_spectrin-like_rpt"/>
</dbReference>
<feature type="region of interest" description="Disordered" evidence="9">
    <location>
        <begin position="184"/>
        <end position="229"/>
    </location>
</feature>
<feature type="compositionally biased region" description="Polar residues" evidence="9">
    <location>
        <begin position="4196"/>
        <end position="4208"/>
    </location>
</feature>
<dbReference type="RefSeq" id="XP_053592540.1">
    <property type="nucleotide sequence ID" value="XM_053723895.1"/>
</dbReference>
<dbReference type="PANTHER" id="PTHR23169">
    <property type="entry name" value="ENVOPLAKIN"/>
    <property type="match status" value="1"/>
</dbReference>
<dbReference type="InterPro" id="IPR001101">
    <property type="entry name" value="Plectin_repeat"/>
</dbReference>
<dbReference type="PROSITE" id="PS51460">
    <property type="entry name" value="GAR"/>
    <property type="match status" value="1"/>
</dbReference>
<dbReference type="PROSITE" id="PS50002">
    <property type="entry name" value="SH3"/>
    <property type="match status" value="1"/>
</dbReference>
<dbReference type="GO" id="GO:0042060">
    <property type="term" value="P:wound healing"/>
    <property type="evidence" value="ECO:0007669"/>
    <property type="project" value="TreeGrafter"/>
</dbReference>
<dbReference type="CDD" id="cd00176">
    <property type="entry name" value="SPEC"/>
    <property type="match status" value="9"/>
</dbReference>
<keyword evidence="8" id="KW-0175">Coiled coil</keyword>
<dbReference type="InterPro" id="IPR041615">
    <property type="entry name" value="Desmoplakin_SH3"/>
</dbReference>
<evidence type="ECO:0000259" key="13">
    <source>
        <dbReference type="PROSITE" id="PS51460"/>
    </source>
</evidence>
<dbReference type="Pfam" id="PF17902">
    <property type="entry name" value="SH3_10"/>
    <property type="match status" value="1"/>
</dbReference>
<feature type="coiled-coil region" evidence="8">
    <location>
        <begin position="1279"/>
        <end position="1333"/>
    </location>
</feature>
<dbReference type="InterPro" id="IPR018159">
    <property type="entry name" value="Spectrin/alpha-actinin"/>
</dbReference>
<dbReference type="GO" id="GO:0030056">
    <property type="term" value="C:hemidesmosome"/>
    <property type="evidence" value="ECO:0007669"/>
    <property type="project" value="TreeGrafter"/>
</dbReference>
<feature type="coiled-coil region" evidence="8">
    <location>
        <begin position="4951"/>
        <end position="4985"/>
    </location>
</feature>
<dbReference type="FunFam" id="1.20.58.60:FF:000360">
    <property type="entry name" value="VAB-10B protein"/>
    <property type="match status" value="1"/>
</dbReference>
<dbReference type="SMART" id="SM00250">
    <property type="entry name" value="PLEC"/>
    <property type="match status" value="18"/>
</dbReference>
<feature type="coiled-coil region" evidence="8">
    <location>
        <begin position="4434"/>
        <end position="4472"/>
    </location>
</feature>
<comment type="caution">
    <text evidence="14">The sequence shown here is derived from an EMBL/GenBank/DDBJ whole genome shotgun (WGS) entry which is preliminary data.</text>
</comment>
<dbReference type="InterPro" id="IPR002017">
    <property type="entry name" value="Spectrin_repeat"/>
</dbReference>
<dbReference type="Pfam" id="PF00435">
    <property type="entry name" value="Spectrin"/>
    <property type="match status" value="4"/>
</dbReference>
<keyword evidence="6" id="KW-0206">Cytoskeleton</keyword>
<feature type="coiled-coil region" evidence="8">
    <location>
        <begin position="4518"/>
        <end position="4573"/>
    </location>
</feature>
<dbReference type="FunFam" id="1.20.58.60:FF:000543">
    <property type="entry name" value="Protein CBG15811"/>
    <property type="match status" value="1"/>
</dbReference>
<evidence type="ECO:0000256" key="6">
    <source>
        <dbReference type="ARBA" id="ARBA00023212"/>
    </source>
</evidence>